<dbReference type="CDD" id="cd02966">
    <property type="entry name" value="TlpA_like_family"/>
    <property type="match status" value="1"/>
</dbReference>
<dbReference type="RefSeq" id="WP_161717757.1">
    <property type="nucleotide sequence ID" value="NZ_JAAAPO010000003.1"/>
</dbReference>
<reference evidence="5" key="1">
    <citation type="submission" date="2020-01" db="EMBL/GenBank/DDBJ databases">
        <title>Sphingomonas sp. strain CSW-10.</title>
        <authorList>
            <person name="Chen W.-M."/>
        </authorList>
    </citation>
    <scope>NUCLEOTIDE SEQUENCE [LARGE SCALE GENOMIC DNA]</scope>
    <source>
        <strain evidence="5">FSY-8</strain>
    </source>
</reference>
<comment type="caution">
    <text evidence="4">The sequence shown here is derived from an EMBL/GenBank/DDBJ whole genome shotgun (WGS) entry which is preliminary data.</text>
</comment>
<feature type="region of interest" description="Disordered" evidence="2">
    <location>
        <begin position="1"/>
        <end position="34"/>
    </location>
</feature>
<dbReference type="Proteomes" id="UP000753724">
    <property type="component" value="Unassembled WGS sequence"/>
</dbReference>
<feature type="domain" description="Thioredoxin" evidence="3">
    <location>
        <begin position="18"/>
        <end position="183"/>
    </location>
</feature>
<evidence type="ECO:0000313" key="4">
    <source>
        <dbReference type="EMBL" id="NBC36457.1"/>
    </source>
</evidence>
<dbReference type="PANTHER" id="PTHR42852">
    <property type="entry name" value="THIOL:DISULFIDE INTERCHANGE PROTEIN DSBE"/>
    <property type="match status" value="1"/>
</dbReference>
<evidence type="ECO:0000259" key="3">
    <source>
        <dbReference type="PROSITE" id="PS51352"/>
    </source>
</evidence>
<organism evidence="4 5">
    <name type="scientific">Novosphingobium ovatum</name>
    <dbReference type="NCBI Taxonomy" id="1908523"/>
    <lineage>
        <taxon>Bacteria</taxon>
        <taxon>Pseudomonadati</taxon>
        <taxon>Pseudomonadota</taxon>
        <taxon>Alphaproteobacteria</taxon>
        <taxon>Sphingomonadales</taxon>
        <taxon>Sphingomonadaceae</taxon>
        <taxon>Novosphingobium</taxon>
    </lineage>
</organism>
<feature type="compositionally biased region" description="Low complexity" evidence="2">
    <location>
        <begin position="10"/>
        <end position="31"/>
    </location>
</feature>
<keyword evidence="5" id="KW-1185">Reference proteome</keyword>
<protein>
    <submittedName>
        <fullName evidence="4">Redoxin family protein</fullName>
    </submittedName>
</protein>
<dbReference type="PROSITE" id="PS00194">
    <property type="entry name" value="THIOREDOXIN_1"/>
    <property type="match status" value="1"/>
</dbReference>
<dbReference type="InterPro" id="IPR036249">
    <property type="entry name" value="Thioredoxin-like_sf"/>
</dbReference>
<accession>A0ABW9XD87</accession>
<name>A0ABW9XD87_9SPHN</name>
<keyword evidence="1" id="KW-0676">Redox-active center</keyword>
<dbReference type="PROSITE" id="PS51352">
    <property type="entry name" value="THIOREDOXIN_2"/>
    <property type="match status" value="1"/>
</dbReference>
<dbReference type="Pfam" id="PF00578">
    <property type="entry name" value="AhpC-TSA"/>
    <property type="match status" value="1"/>
</dbReference>
<dbReference type="Gene3D" id="3.40.30.10">
    <property type="entry name" value="Glutaredoxin"/>
    <property type="match status" value="1"/>
</dbReference>
<dbReference type="InterPro" id="IPR000866">
    <property type="entry name" value="AhpC/TSA"/>
</dbReference>
<evidence type="ECO:0000256" key="1">
    <source>
        <dbReference type="ARBA" id="ARBA00023284"/>
    </source>
</evidence>
<evidence type="ECO:0000313" key="5">
    <source>
        <dbReference type="Proteomes" id="UP000753724"/>
    </source>
</evidence>
<dbReference type="InterPro" id="IPR017937">
    <property type="entry name" value="Thioredoxin_CS"/>
</dbReference>
<gene>
    <name evidence="4" type="ORF">GTZ99_07805</name>
</gene>
<sequence length="183" mass="18695">MAGVAGCDRQSGGQAQPPAAASSAPDAAAKGGEAGVIDRSHKGEAMPDLSFADASGKSLGLTSLKGRPVLLNLWATWCAPCVAELPTLDALAGQAGGPQVITIAQDMGDASAVGPKIAAFLRDKGLNRLGQWIDPDNTLAGPLAFNTLPMTVLYDAQGHEVWRMVGPHDWSAKDAAALLAEAK</sequence>
<dbReference type="PANTHER" id="PTHR42852:SF13">
    <property type="entry name" value="PROTEIN DIPZ"/>
    <property type="match status" value="1"/>
</dbReference>
<dbReference type="InterPro" id="IPR013766">
    <property type="entry name" value="Thioredoxin_domain"/>
</dbReference>
<dbReference type="InterPro" id="IPR050553">
    <property type="entry name" value="Thioredoxin_ResA/DsbE_sf"/>
</dbReference>
<dbReference type="SUPFAM" id="SSF52833">
    <property type="entry name" value="Thioredoxin-like"/>
    <property type="match status" value="1"/>
</dbReference>
<proteinExistence type="predicted"/>
<evidence type="ECO:0000256" key="2">
    <source>
        <dbReference type="SAM" id="MobiDB-lite"/>
    </source>
</evidence>
<dbReference type="EMBL" id="JAAAPO010000003">
    <property type="protein sequence ID" value="NBC36457.1"/>
    <property type="molecule type" value="Genomic_DNA"/>
</dbReference>